<proteinExistence type="predicted"/>
<keyword evidence="6" id="KW-1185">Reference proteome</keyword>
<evidence type="ECO:0000256" key="3">
    <source>
        <dbReference type="ARBA" id="ARBA00048999"/>
    </source>
</evidence>
<evidence type="ECO:0000313" key="6">
    <source>
        <dbReference type="Proteomes" id="UP001176940"/>
    </source>
</evidence>
<comment type="catalytic activity">
    <reaction evidence="3">
        <text>4,8-dimethylnonanoyl-CoA + (R)-carnitine = O-4,8-dimethylnonanoyl-(R)-carnitine + CoA</text>
        <dbReference type="Rhea" id="RHEA:44860"/>
        <dbReference type="ChEBI" id="CHEBI:16347"/>
        <dbReference type="ChEBI" id="CHEBI:57287"/>
        <dbReference type="ChEBI" id="CHEBI:77061"/>
        <dbReference type="ChEBI" id="CHEBI:84654"/>
    </reaction>
</comment>
<feature type="domain" description="Choline/carnitine acyltransferase" evidence="4">
    <location>
        <begin position="124"/>
        <end position="371"/>
    </location>
</feature>
<gene>
    <name evidence="5" type="ORF">RIMI_LOCUS7310845</name>
</gene>
<dbReference type="Gene3D" id="1.10.275.20">
    <property type="entry name" value="Choline/Carnitine o-acyltransferase"/>
    <property type="match status" value="1"/>
</dbReference>
<sequence length="390" mass="44252">MELNSWTLKRFRGTEFRVAHISDFEAGEERRGGTEVRGGDEGIRGKVNGTVTGGEETVTVRGVSQILFAEMARLLTKSCLLKGGSSCAPGSVLLRTYNSGSADTEYLHKSIVPTMHFQKSLPRLPVPKLEDTIKRYLNAQRPLLDDEQYSKTEQLARNFQNGVGKQLHEELVLQDKENKHTSYISGPWFDMYLCARESIVLNFNPFMSFTPDPRPEYNNQLLRATNMTVSAMRFLKTIRAGYLEPEIFHLNPAKSDTQKFRKLIRLVPSSLSWYGAYMVNAYPLDMSQYFRLFNSTRIPKLNKDELKTDEKGRHLLVLRRGNLYVFDVLDKDGNIVKASEIHAHLKHILSDSSPAPEFPLGYLTSDDRKTHGHLSGRSSMIMATKKLSGK</sequence>
<dbReference type="Gene3D" id="3.30.559.70">
    <property type="entry name" value="Choline/Carnitine o-acyltransferase, domain 2"/>
    <property type="match status" value="1"/>
</dbReference>
<evidence type="ECO:0000259" key="4">
    <source>
        <dbReference type="Pfam" id="PF00755"/>
    </source>
</evidence>
<dbReference type="EMBL" id="CAUEEQ010013766">
    <property type="protein sequence ID" value="CAJ0937806.1"/>
    <property type="molecule type" value="Genomic_DNA"/>
</dbReference>
<dbReference type="Gene3D" id="1.20.1280.180">
    <property type="match status" value="1"/>
</dbReference>
<dbReference type="InterPro" id="IPR000542">
    <property type="entry name" value="Carn_acyl_trans"/>
</dbReference>
<dbReference type="InterPro" id="IPR042572">
    <property type="entry name" value="Carn_acyl_trans_N"/>
</dbReference>
<keyword evidence="2" id="KW-0808">Transferase</keyword>
<evidence type="ECO:0000313" key="5">
    <source>
        <dbReference type="EMBL" id="CAJ0937806.1"/>
    </source>
</evidence>
<dbReference type="Proteomes" id="UP001176940">
    <property type="component" value="Unassembled WGS sequence"/>
</dbReference>
<dbReference type="PANTHER" id="PTHR22589:SF16">
    <property type="entry name" value="CARNITINE O-PALMITOYLTRANSFERASE 2, MITOCHONDRIAL"/>
    <property type="match status" value="1"/>
</dbReference>
<keyword evidence="2" id="KW-0012">Acyltransferase</keyword>
<dbReference type="SUPFAM" id="SSF52777">
    <property type="entry name" value="CoA-dependent acyltransferases"/>
    <property type="match status" value="1"/>
</dbReference>
<dbReference type="Pfam" id="PF00755">
    <property type="entry name" value="Carn_acyltransf"/>
    <property type="match status" value="1"/>
</dbReference>
<organism evidence="5 6">
    <name type="scientific">Ranitomeya imitator</name>
    <name type="common">mimic poison frog</name>
    <dbReference type="NCBI Taxonomy" id="111125"/>
    <lineage>
        <taxon>Eukaryota</taxon>
        <taxon>Metazoa</taxon>
        <taxon>Chordata</taxon>
        <taxon>Craniata</taxon>
        <taxon>Vertebrata</taxon>
        <taxon>Euteleostomi</taxon>
        <taxon>Amphibia</taxon>
        <taxon>Batrachia</taxon>
        <taxon>Anura</taxon>
        <taxon>Neobatrachia</taxon>
        <taxon>Hyloidea</taxon>
        <taxon>Dendrobatidae</taxon>
        <taxon>Dendrobatinae</taxon>
        <taxon>Ranitomeya</taxon>
    </lineage>
</organism>
<reference evidence="5" key="1">
    <citation type="submission" date="2023-07" db="EMBL/GenBank/DDBJ databases">
        <authorList>
            <person name="Stuckert A."/>
        </authorList>
    </citation>
    <scope>NUCLEOTIDE SEQUENCE</scope>
</reference>
<comment type="pathway">
    <text evidence="1">Lipid metabolism; fatty acid beta-oxidation.</text>
</comment>
<name>A0ABN9LB29_9NEOB</name>
<dbReference type="InterPro" id="IPR042231">
    <property type="entry name" value="Cho/carn_acyl_trans_2"/>
</dbReference>
<dbReference type="InterPro" id="IPR039551">
    <property type="entry name" value="Cho/carn_acyl_trans"/>
</dbReference>
<evidence type="ECO:0000256" key="2">
    <source>
        <dbReference type="ARBA" id="ARBA00023315"/>
    </source>
</evidence>
<dbReference type="PANTHER" id="PTHR22589">
    <property type="entry name" value="CARNITINE O-ACYLTRANSFERASE"/>
    <property type="match status" value="1"/>
</dbReference>
<protein>
    <recommendedName>
        <fullName evidence="4">Choline/carnitine acyltransferase domain-containing protein</fullName>
    </recommendedName>
</protein>
<comment type="caution">
    <text evidence="5">The sequence shown here is derived from an EMBL/GenBank/DDBJ whole genome shotgun (WGS) entry which is preliminary data.</text>
</comment>
<accession>A0ABN9LB29</accession>
<evidence type="ECO:0000256" key="1">
    <source>
        <dbReference type="ARBA" id="ARBA00005005"/>
    </source>
</evidence>
<dbReference type="PROSITE" id="PS00439">
    <property type="entry name" value="ACYLTRANSF_C_1"/>
    <property type="match status" value="1"/>
</dbReference>